<dbReference type="RefSeq" id="WP_267782494.1">
    <property type="nucleotide sequence ID" value="NZ_CP113089.1"/>
</dbReference>
<evidence type="ECO:0000313" key="6">
    <source>
        <dbReference type="Proteomes" id="UP001164706"/>
    </source>
</evidence>
<dbReference type="EMBL" id="CP113089">
    <property type="protein sequence ID" value="WAB82450.1"/>
    <property type="molecule type" value="Genomic_DNA"/>
</dbReference>
<feature type="binding site" evidence="1">
    <location>
        <position position="195"/>
    </location>
    <ligand>
        <name>ATP</name>
        <dbReference type="ChEBI" id="CHEBI:30616"/>
    </ligand>
</feature>
<dbReference type="InterPro" id="IPR003812">
    <property type="entry name" value="Fido"/>
</dbReference>
<name>A0A9E8MMN2_9MICO</name>
<dbReference type="InterPro" id="IPR036597">
    <property type="entry name" value="Fido-like_dom_sf"/>
</dbReference>
<evidence type="ECO:0000256" key="3">
    <source>
        <dbReference type="PIRSR" id="PIRSR640198-2"/>
    </source>
</evidence>
<reference evidence="5" key="1">
    <citation type="submission" date="2022-11" db="EMBL/GenBank/DDBJ databases">
        <title>Description of Microcella daejonensis nov. sp, isolated from riverside soil.</title>
        <authorList>
            <person name="Molina K.M."/>
            <person name="Kim S.B."/>
        </authorList>
    </citation>
    <scope>NUCLEOTIDE SEQUENCE</scope>
    <source>
        <strain evidence="5">MMS21-STM12</strain>
    </source>
</reference>
<dbReference type="Pfam" id="PF21248">
    <property type="entry name" value="SoFic-like_C"/>
    <property type="match status" value="1"/>
</dbReference>
<dbReference type="InterPro" id="IPR026287">
    <property type="entry name" value="SoFic-like"/>
</dbReference>
<dbReference type="Pfam" id="PF13784">
    <property type="entry name" value="Fic_N"/>
    <property type="match status" value="1"/>
</dbReference>
<dbReference type="KEGG" id="mdb:OVN18_05470"/>
<dbReference type="Proteomes" id="UP001164706">
    <property type="component" value="Chromosome"/>
</dbReference>
<evidence type="ECO:0000313" key="5">
    <source>
        <dbReference type="EMBL" id="WAB82450.1"/>
    </source>
</evidence>
<dbReference type="SUPFAM" id="SSF46785">
    <property type="entry name" value="Winged helix' DNA-binding domain"/>
    <property type="match status" value="1"/>
</dbReference>
<dbReference type="PANTHER" id="PTHR13504">
    <property type="entry name" value="FIDO DOMAIN-CONTAINING PROTEIN DDB_G0283145"/>
    <property type="match status" value="1"/>
</dbReference>
<feature type="binding site" evidence="3">
    <location>
        <begin position="199"/>
        <end position="206"/>
    </location>
    <ligand>
        <name>ATP</name>
        <dbReference type="ChEBI" id="CHEBI:30616"/>
    </ligand>
</feature>
<feature type="active site" evidence="2">
    <location>
        <position position="195"/>
    </location>
</feature>
<dbReference type="PIRSF" id="PIRSF038925">
    <property type="entry name" value="AMP-prot_trans"/>
    <property type="match status" value="1"/>
</dbReference>
<dbReference type="AlphaFoldDB" id="A0A9E8MMN2"/>
<dbReference type="Gene3D" id="1.10.3290.10">
    <property type="entry name" value="Fido-like domain"/>
    <property type="match status" value="1"/>
</dbReference>
<evidence type="ECO:0000259" key="4">
    <source>
        <dbReference type="PROSITE" id="PS51459"/>
    </source>
</evidence>
<accession>A0A9E8MMN2</accession>
<dbReference type="PANTHER" id="PTHR13504:SF35">
    <property type="entry name" value="PROTEIN ADENYLYLTRANSFERASE SOFIC"/>
    <property type="match status" value="1"/>
</dbReference>
<feature type="binding site" evidence="3">
    <location>
        <begin position="237"/>
        <end position="238"/>
    </location>
    <ligand>
        <name>ATP</name>
        <dbReference type="ChEBI" id="CHEBI:30616"/>
    </ligand>
</feature>
<dbReference type="InterPro" id="IPR048770">
    <property type="entry name" value="SoFic-like_C"/>
</dbReference>
<proteinExistence type="predicted"/>
<feature type="binding site" evidence="1">
    <location>
        <position position="237"/>
    </location>
    <ligand>
        <name>ATP</name>
        <dbReference type="ChEBI" id="CHEBI:30616"/>
    </ligand>
</feature>
<keyword evidence="1" id="KW-0547">Nucleotide-binding</keyword>
<dbReference type="InterPro" id="IPR025758">
    <property type="entry name" value="Fic/DOC_N"/>
</dbReference>
<dbReference type="GO" id="GO:0005524">
    <property type="term" value="F:ATP binding"/>
    <property type="evidence" value="ECO:0007669"/>
    <property type="project" value="UniProtKB-KW"/>
</dbReference>
<evidence type="ECO:0000256" key="2">
    <source>
        <dbReference type="PIRSR" id="PIRSR640198-1"/>
    </source>
</evidence>
<keyword evidence="6" id="KW-1185">Reference proteome</keyword>
<feature type="domain" description="Fido" evidence="4">
    <location>
        <begin position="115"/>
        <end position="259"/>
    </location>
</feature>
<dbReference type="InterPro" id="IPR040198">
    <property type="entry name" value="Fido_containing"/>
</dbReference>
<protein>
    <submittedName>
        <fullName evidence="5">Fic family protein</fullName>
    </submittedName>
</protein>
<sequence>MTWNAGVPFNDLPDLPPANDVESKRVLKLVAEARAALAGLDQAAQRIPNPTVLLNAIPLLEAQASSEIENIVTTADELFAAENFGTDSARPEAKEALRYRQALFEGVESVRRRPLSTQTLIDVCSTIQGRDMRVRDLPGTFVGNPVTKAAIYTPPEGQALLQERLGEMTRFLHTAQSFDPLVAMALTHYQFEAIHPFADGNGRTGRIANILVLVERGLLREPVLYMSRYIIQNKAEYYRLLLAVTAEQAWEDWTSFMLEAVRETALSTIEKIDDIQTVHRDMQAELREILPSGANADLLDVLFEQPYCRISTVMDRCAVSRPTATKWLRLLSEAGILLDVRVGKNVLFVNHRFFSLLTRAERAPATTPTLF</sequence>
<feature type="binding site" evidence="1">
    <location>
        <position position="69"/>
    </location>
    <ligand>
        <name>ATP</name>
        <dbReference type="ChEBI" id="CHEBI:30616"/>
    </ligand>
</feature>
<organism evidence="5 6">
    <name type="scientific">Microcella daejeonensis</name>
    <dbReference type="NCBI Taxonomy" id="2994971"/>
    <lineage>
        <taxon>Bacteria</taxon>
        <taxon>Bacillati</taxon>
        <taxon>Actinomycetota</taxon>
        <taxon>Actinomycetes</taxon>
        <taxon>Micrococcales</taxon>
        <taxon>Microbacteriaceae</taxon>
        <taxon>Microcella</taxon>
    </lineage>
</organism>
<feature type="binding site" evidence="1">
    <location>
        <begin position="200"/>
        <end position="206"/>
    </location>
    <ligand>
        <name>ATP</name>
        <dbReference type="ChEBI" id="CHEBI:30616"/>
    </ligand>
</feature>
<dbReference type="PROSITE" id="PS51459">
    <property type="entry name" value="FIDO"/>
    <property type="match status" value="1"/>
</dbReference>
<dbReference type="InterPro" id="IPR036390">
    <property type="entry name" value="WH_DNA-bd_sf"/>
</dbReference>
<dbReference type="SUPFAM" id="SSF140931">
    <property type="entry name" value="Fic-like"/>
    <property type="match status" value="1"/>
</dbReference>
<dbReference type="Pfam" id="PF02661">
    <property type="entry name" value="Fic"/>
    <property type="match status" value="1"/>
</dbReference>
<gene>
    <name evidence="5" type="ORF">OVN18_05470</name>
</gene>
<evidence type="ECO:0000256" key="1">
    <source>
        <dbReference type="PIRSR" id="PIRSR038925-1"/>
    </source>
</evidence>
<keyword evidence="1" id="KW-0067">ATP-binding</keyword>